<name>A0A8X6NN16_NEPPI</name>
<dbReference type="Proteomes" id="UP000887013">
    <property type="component" value="Unassembled WGS sequence"/>
</dbReference>
<dbReference type="AlphaFoldDB" id="A0A8X6NN16"/>
<reference evidence="1" key="1">
    <citation type="submission" date="2020-08" db="EMBL/GenBank/DDBJ databases">
        <title>Multicomponent nature underlies the extraordinary mechanical properties of spider dragline silk.</title>
        <authorList>
            <person name="Kono N."/>
            <person name="Nakamura H."/>
            <person name="Mori M."/>
            <person name="Yoshida Y."/>
            <person name="Ohtoshi R."/>
            <person name="Malay A.D."/>
            <person name="Moran D.A.P."/>
            <person name="Tomita M."/>
            <person name="Numata K."/>
            <person name="Arakawa K."/>
        </authorList>
    </citation>
    <scope>NUCLEOTIDE SEQUENCE</scope>
</reference>
<protein>
    <submittedName>
        <fullName evidence="1">Uncharacterized protein</fullName>
    </submittedName>
</protein>
<proteinExistence type="predicted"/>
<accession>A0A8X6NN16</accession>
<dbReference type="EMBL" id="BMAW01011636">
    <property type="protein sequence ID" value="GFT24811.1"/>
    <property type="molecule type" value="Genomic_DNA"/>
</dbReference>
<gene>
    <name evidence="1" type="ORF">NPIL_137851</name>
</gene>
<evidence type="ECO:0000313" key="2">
    <source>
        <dbReference type="Proteomes" id="UP000887013"/>
    </source>
</evidence>
<evidence type="ECO:0000313" key="1">
    <source>
        <dbReference type="EMBL" id="GFT24811.1"/>
    </source>
</evidence>
<organism evidence="1 2">
    <name type="scientific">Nephila pilipes</name>
    <name type="common">Giant wood spider</name>
    <name type="synonym">Nephila maculata</name>
    <dbReference type="NCBI Taxonomy" id="299642"/>
    <lineage>
        <taxon>Eukaryota</taxon>
        <taxon>Metazoa</taxon>
        <taxon>Ecdysozoa</taxon>
        <taxon>Arthropoda</taxon>
        <taxon>Chelicerata</taxon>
        <taxon>Arachnida</taxon>
        <taxon>Araneae</taxon>
        <taxon>Araneomorphae</taxon>
        <taxon>Entelegynae</taxon>
        <taxon>Araneoidea</taxon>
        <taxon>Nephilidae</taxon>
        <taxon>Nephila</taxon>
    </lineage>
</organism>
<sequence>MAEFLSLHFSVIQKVYYIRFWFPTQVFSVLQFAGFSRFAVCSIDAEQIVIAVQAGSFMPDQISFTISSYAGVWFSGVFRTGSGPIIDYASAKRSDRRSTNLFQNGISSSVTIQRTSFQKSMCEFSPSG</sequence>
<keyword evidence="2" id="KW-1185">Reference proteome</keyword>
<comment type="caution">
    <text evidence="1">The sequence shown here is derived from an EMBL/GenBank/DDBJ whole genome shotgun (WGS) entry which is preliminary data.</text>
</comment>